<protein>
    <recommendedName>
        <fullName evidence="2">GH16 domain-containing protein</fullName>
    </recommendedName>
</protein>
<dbReference type="EMBL" id="JAVDYE010000001">
    <property type="protein sequence ID" value="MDR7381541.1"/>
    <property type="molecule type" value="Genomic_DNA"/>
</dbReference>
<keyword evidence="4" id="KW-1185">Reference proteome</keyword>
<dbReference type="Proteomes" id="UP001183585">
    <property type="component" value="Unassembled WGS sequence"/>
</dbReference>
<evidence type="ECO:0000313" key="4">
    <source>
        <dbReference type="Proteomes" id="UP001183585"/>
    </source>
</evidence>
<reference evidence="3 4" key="1">
    <citation type="submission" date="2023-07" db="EMBL/GenBank/DDBJ databases">
        <title>Sequencing the genomes of 1000 actinobacteria strains.</title>
        <authorList>
            <person name="Klenk H.-P."/>
        </authorList>
    </citation>
    <scope>NUCLEOTIDE SEQUENCE [LARGE SCALE GENOMIC DNA]</scope>
    <source>
        <strain evidence="3 4">DSM 45554</strain>
    </source>
</reference>
<keyword evidence="1" id="KW-0732">Signal</keyword>
<feature type="chain" id="PRO_5045212997" description="GH16 domain-containing protein" evidence="1">
    <location>
        <begin position="27"/>
        <end position="295"/>
    </location>
</feature>
<comment type="caution">
    <text evidence="3">The sequence shown here is derived from an EMBL/GenBank/DDBJ whole genome shotgun (WGS) entry which is preliminary data.</text>
</comment>
<dbReference type="RefSeq" id="WP_274994089.1">
    <property type="nucleotide sequence ID" value="NZ_JAJQQP010000006.1"/>
</dbReference>
<proteinExistence type="predicted"/>
<evidence type="ECO:0000256" key="1">
    <source>
        <dbReference type="SAM" id="SignalP"/>
    </source>
</evidence>
<feature type="signal peptide" evidence="1">
    <location>
        <begin position="1"/>
        <end position="26"/>
    </location>
</feature>
<dbReference type="CDD" id="cd00413">
    <property type="entry name" value="Glyco_hydrolase_16"/>
    <property type="match status" value="1"/>
</dbReference>
<dbReference type="PROSITE" id="PS51762">
    <property type="entry name" value="GH16_2"/>
    <property type="match status" value="1"/>
</dbReference>
<dbReference type="Gene3D" id="2.60.120.200">
    <property type="match status" value="1"/>
</dbReference>
<evidence type="ECO:0000259" key="2">
    <source>
        <dbReference type="PROSITE" id="PS51762"/>
    </source>
</evidence>
<gene>
    <name evidence="3" type="ORF">J2S48_001056</name>
</gene>
<dbReference type="InterPro" id="IPR000757">
    <property type="entry name" value="Beta-glucanase-like"/>
</dbReference>
<feature type="domain" description="GH16" evidence="2">
    <location>
        <begin position="15"/>
        <end position="269"/>
    </location>
</feature>
<sequence length="295" mass="31631">MRIPAILATTSVAAVLVAGTVVPADAAPTAELFDDFSYSGPGDPLLAQRGWYVRSGGGGPGVPGAVWSRDHVSFPAADGGQALELKASTEGPAGATVQSEVSHQRKFAEGTYAARVRFADAPVSGPDGDETVQSFFTITPLDAPMDPDYGELDFEYLPNGGWGESGPTLFMTTWETYQPDPWLADNVHGTVSASLDGWHDLVIQVADGRVTYYLDGTEVADHGDKYYPETDMAISFNHWFIAGGQVADPTPRDYVEQVDYVYFAQDEVVPPAEVTARVQQFRAESVSWTDTVPAG</sequence>
<dbReference type="SUPFAM" id="SSF49899">
    <property type="entry name" value="Concanavalin A-like lectins/glucanases"/>
    <property type="match status" value="1"/>
</dbReference>
<dbReference type="InterPro" id="IPR013320">
    <property type="entry name" value="ConA-like_dom_sf"/>
</dbReference>
<accession>A0ABU2CJN8</accession>
<evidence type="ECO:0000313" key="3">
    <source>
        <dbReference type="EMBL" id="MDR7381541.1"/>
    </source>
</evidence>
<organism evidence="3 4">
    <name type="scientific">Promicromonospora iranensis</name>
    <dbReference type="NCBI Taxonomy" id="1105144"/>
    <lineage>
        <taxon>Bacteria</taxon>
        <taxon>Bacillati</taxon>
        <taxon>Actinomycetota</taxon>
        <taxon>Actinomycetes</taxon>
        <taxon>Micrococcales</taxon>
        <taxon>Promicromonosporaceae</taxon>
        <taxon>Promicromonospora</taxon>
    </lineage>
</organism>
<name>A0ABU2CJN8_9MICO</name>